<proteinExistence type="predicted"/>
<accession>A0ACC3T7J0</accession>
<gene>
    <name evidence="1" type="ORF">V1525DRAFT_399687</name>
</gene>
<protein>
    <submittedName>
        <fullName evidence="1">Thioredoxin-like protein</fullName>
    </submittedName>
</protein>
<dbReference type="Proteomes" id="UP001433508">
    <property type="component" value="Unassembled WGS sequence"/>
</dbReference>
<evidence type="ECO:0000313" key="1">
    <source>
        <dbReference type="EMBL" id="KAK9238852.1"/>
    </source>
</evidence>
<keyword evidence="2" id="KW-1185">Reference proteome</keyword>
<organism evidence="1 2">
    <name type="scientific">Lipomyces kononenkoae</name>
    <name type="common">Yeast</name>
    <dbReference type="NCBI Taxonomy" id="34357"/>
    <lineage>
        <taxon>Eukaryota</taxon>
        <taxon>Fungi</taxon>
        <taxon>Dikarya</taxon>
        <taxon>Ascomycota</taxon>
        <taxon>Saccharomycotina</taxon>
        <taxon>Lipomycetes</taxon>
        <taxon>Lipomycetales</taxon>
        <taxon>Lipomycetaceae</taxon>
        <taxon>Lipomyces</taxon>
    </lineage>
</organism>
<name>A0ACC3T7J0_LIPKO</name>
<evidence type="ECO:0000313" key="2">
    <source>
        <dbReference type="Proteomes" id="UP001433508"/>
    </source>
</evidence>
<reference evidence="2" key="1">
    <citation type="journal article" date="2024" name="Front. Bioeng. Biotechnol.">
        <title>Genome-scale model development and genomic sequencing of the oleaginous clade Lipomyces.</title>
        <authorList>
            <person name="Czajka J.J."/>
            <person name="Han Y."/>
            <person name="Kim J."/>
            <person name="Mondo S.J."/>
            <person name="Hofstad B.A."/>
            <person name="Robles A."/>
            <person name="Haridas S."/>
            <person name="Riley R."/>
            <person name="LaButti K."/>
            <person name="Pangilinan J."/>
            <person name="Andreopoulos W."/>
            <person name="Lipzen A."/>
            <person name="Yan J."/>
            <person name="Wang M."/>
            <person name="Ng V."/>
            <person name="Grigoriev I.V."/>
            <person name="Spatafora J.W."/>
            <person name="Magnuson J.K."/>
            <person name="Baker S.E."/>
            <person name="Pomraning K.R."/>
        </authorList>
    </citation>
    <scope>NUCLEOTIDE SEQUENCE [LARGE SCALE GENOMIC DNA]</scope>
    <source>
        <strain evidence="2">CBS 7786</strain>
    </source>
</reference>
<dbReference type="EMBL" id="MU971351">
    <property type="protein sequence ID" value="KAK9238852.1"/>
    <property type="molecule type" value="Genomic_DNA"/>
</dbReference>
<comment type="caution">
    <text evidence="1">The sequence shown here is derived from an EMBL/GenBank/DDBJ whole genome shotgun (WGS) entry which is preliminary data.</text>
</comment>
<sequence length="223" mass="24428">MPGPVIPISIVSDVVCPWCYVGIAQLQKAMGKFQLLHPGASFRLTWHAFELNQDLFDVGSTSPAPESVPVIAKLDHLASKFGSREVAEQRGAFLAQRAQAAGVKIDPFNGVIGPTKLVHEALVYAAEKDKQTEFMLALFEAYFSRSENIFGKAGITKVAATIDGLDVTELSDYLHARKGNKIVEDEIKRNRYIGGVPHYTIGKYEVHGGQDADTFVKVLEHAM</sequence>